<dbReference type="PROSITE" id="PS50850">
    <property type="entry name" value="MFS"/>
    <property type="match status" value="1"/>
</dbReference>
<evidence type="ECO:0000256" key="1">
    <source>
        <dbReference type="ARBA" id="ARBA00004141"/>
    </source>
</evidence>
<feature type="transmembrane region" description="Helical" evidence="6">
    <location>
        <begin position="418"/>
        <end position="439"/>
    </location>
</feature>
<dbReference type="InterPro" id="IPR036259">
    <property type="entry name" value="MFS_trans_sf"/>
</dbReference>
<comment type="subcellular location">
    <subcellularLocation>
        <location evidence="1">Membrane</location>
        <topology evidence="1">Multi-pass membrane protein</topology>
    </subcellularLocation>
</comment>
<dbReference type="InterPro" id="IPR020846">
    <property type="entry name" value="MFS_dom"/>
</dbReference>
<sequence>MTDSTPFLSQSEELSDESKQPSSSLEETIEQCIGHFGPAQLLQAILVSLAWAFDGQQTFVSVFTDAQPTWHCTPPPDGGRTSSCNSSSSSFSDFCQLPGDDPSWAWDKPIYTSIISEWGLQCASSLIRGLPASSFFFGCLLGGLVLATLADSSLGRKNLLVLSCAVMSASGILIVFSNNIWIYSALKFFNGVGRSTIGTCSLVLCTELVGKRWRGQVGVLGFIFFALGFLSLPLIAYINRDSSWRTIYFYTSVPTIFYTILVHFFVRESPRWLFVRGRKEEAVSILKSISPAGQTLSFSNLVVEKESWNIDTYSALKILLSKKWACQRLCVVMVVIFGTGMVYYGMPLGLGNLSVNLYFSVASNAISELPASLATFFLVDKVNRKDSVLVLCVLSGGCSILCVLVETVSTVLQVGLELVSYFSACTALNIMLIFTLELFPTSVRNSALSTARQAPVLGGTFSPVLVAAARSNGFISYGIFGLVIGVCGLFVLLLPETKGKPISDTMDEEEHRQI</sequence>
<evidence type="ECO:0000313" key="8">
    <source>
        <dbReference type="EMBL" id="KAJ4821765.1"/>
    </source>
</evidence>
<dbReference type="EMBL" id="JAKUCV010007869">
    <property type="protein sequence ID" value="KAJ4821765.1"/>
    <property type="molecule type" value="Genomic_DNA"/>
</dbReference>
<protein>
    <recommendedName>
        <fullName evidence="7">Major facilitator superfamily (MFS) profile domain-containing protein</fullName>
    </recommendedName>
</protein>
<keyword evidence="9" id="KW-1185">Reference proteome</keyword>
<dbReference type="InterPro" id="IPR005828">
    <property type="entry name" value="MFS_sugar_transport-like"/>
</dbReference>
<evidence type="ECO:0000256" key="4">
    <source>
        <dbReference type="ARBA" id="ARBA00023136"/>
    </source>
</evidence>
<dbReference type="GO" id="GO:0016020">
    <property type="term" value="C:membrane"/>
    <property type="evidence" value="ECO:0007669"/>
    <property type="project" value="UniProtKB-SubCell"/>
</dbReference>
<name>A0A9Q0F099_9ROSI</name>
<keyword evidence="2 6" id="KW-0812">Transmembrane</keyword>
<feature type="transmembrane region" description="Helical" evidence="6">
    <location>
        <begin position="388"/>
        <end position="412"/>
    </location>
</feature>
<dbReference type="AlphaFoldDB" id="A0A9Q0F099"/>
<feature type="domain" description="Major facilitator superfamily (MFS) profile" evidence="7">
    <location>
        <begin position="43"/>
        <end position="499"/>
    </location>
</feature>
<dbReference type="SUPFAM" id="SSF103473">
    <property type="entry name" value="MFS general substrate transporter"/>
    <property type="match status" value="1"/>
</dbReference>
<evidence type="ECO:0000256" key="3">
    <source>
        <dbReference type="ARBA" id="ARBA00022989"/>
    </source>
</evidence>
<dbReference type="GO" id="GO:0022857">
    <property type="term" value="F:transmembrane transporter activity"/>
    <property type="evidence" value="ECO:0007669"/>
    <property type="project" value="InterPro"/>
</dbReference>
<feature type="transmembrane region" description="Helical" evidence="6">
    <location>
        <begin position="325"/>
        <end position="345"/>
    </location>
</feature>
<proteinExistence type="predicted"/>
<organism evidence="8 9">
    <name type="scientific">Turnera subulata</name>
    <dbReference type="NCBI Taxonomy" id="218843"/>
    <lineage>
        <taxon>Eukaryota</taxon>
        <taxon>Viridiplantae</taxon>
        <taxon>Streptophyta</taxon>
        <taxon>Embryophyta</taxon>
        <taxon>Tracheophyta</taxon>
        <taxon>Spermatophyta</taxon>
        <taxon>Magnoliopsida</taxon>
        <taxon>eudicotyledons</taxon>
        <taxon>Gunneridae</taxon>
        <taxon>Pentapetalae</taxon>
        <taxon>rosids</taxon>
        <taxon>fabids</taxon>
        <taxon>Malpighiales</taxon>
        <taxon>Passifloraceae</taxon>
        <taxon>Turnera</taxon>
    </lineage>
</organism>
<dbReference type="PANTHER" id="PTHR24064">
    <property type="entry name" value="SOLUTE CARRIER FAMILY 22 MEMBER"/>
    <property type="match status" value="1"/>
</dbReference>
<reference evidence="8" key="2">
    <citation type="journal article" date="2023" name="Plants (Basel)">
        <title>Annotation of the Turnera subulata (Passifloraceae) Draft Genome Reveals the S-Locus Evolved after the Divergence of Turneroideae from Passifloroideae in a Stepwise Manner.</title>
        <authorList>
            <person name="Henning P.M."/>
            <person name="Roalson E.H."/>
            <person name="Mir W."/>
            <person name="McCubbin A.G."/>
            <person name="Shore J.S."/>
        </authorList>
    </citation>
    <scope>NUCLEOTIDE SEQUENCE</scope>
    <source>
        <strain evidence="8">F60SS</strain>
    </source>
</reference>
<feature type="transmembrane region" description="Helical" evidence="6">
    <location>
        <begin position="474"/>
        <end position="494"/>
    </location>
</feature>
<feature type="compositionally biased region" description="Polar residues" evidence="5">
    <location>
        <begin position="1"/>
        <end position="12"/>
    </location>
</feature>
<evidence type="ECO:0000256" key="2">
    <source>
        <dbReference type="ARBA" id="ARBA00022692"/>
    </source>
</evidence>
<gene>
    <name evidence="8" type="ORF">Tsubulata_049028</name>
</gene>
<comment type="caution">
    <text evidence="8">The sequence shown here is derived from an EMBL/GenBank/DDBJ whole genome shotgun (WGS) entry which is preliminary data.</text>
</comment>
<keyword evidence="3 6" id="KW-1133">Transmembrane helix</keyword>
<feature type="transmembrane region" description="Helical" evidence="6">
    <location>
        <begin position="129"/>
        <end position="147"/>
    </location>
</feature>
<feature type="transmembrane region" description="Helical" evidence="6">
    <location>
        <begin position="247"/>
        <end position="266"/>
    </location>
</feature>
<accession>A0A9Q0F099</accession>
<dbReference type="Gene3D" id="1.20.1250.20">
    <property type="entry name" value="MFS general substrate transporter like domains"/>
    <property type="match status" value="1"/>
</dbReference>
<feature type="region of interest" description="Disordered" evidence="5">
    <location>
        <begin position="1"/>
        <end position="23"/>
    </location>
</feature>
<dbReference type="Proteomes" id="UP001141552">
    <property type="component" value="Unassembled WGS sequence"/>
</dbReference>
<evidence type="ECO:0000259" key="7">
    <source>
        <dbReference type="PROSITE" id="PS50850"/>
    </source>
</evidence>
<feature type="transmembrane region" description="Helical" evidence="6">
    <location>
        <begin position="159"/>
        <end position="182"/>
    </location>
</feature>
<evidence type="ECO:0000256" key="6">
    <source>
        <dbReference type="SAM" id="Phobius"/>
    </source>
</evidence>
<dbReference type="OrthoDB" id="832444at2759"/>
<dbReference type="Pfam" id="PF00083">
    <property type="entry name" value="Sugar_tr"/>
    <property type="match status" value="1"/>
</dbReference>
<evidence type="ECO:0000256" key="5">
    <source>
        <dbReference type="SAM" id="MobiDB-lite"/>
    </source>
</evidence>
<reference evidence="8" key="1">
    <citation type="submission" date="2022-02" db="EMBL/GenBank/DDBJ databases">
        <authorList>
            <person name="Henning P.M."/>
            <person name="McCubbin A.G."/>
            <person name="Shore J.S."/>
        </authorList>
    </citation>
    <scope>NUCLEOTIDE SEQUENCE</scope>
    <source>
        <strain evidence="8">F60SS</strain>
        <tissue evidence="8">Leaves</tissue>
    </source>
</reference>
<keyword evidence="4 6" id="KW-0472">Membrane</keyword>
<feature type="transmembrane region" description="Helical" evidence="6">
    <location>
        <begin position="217"/>
        <end position="235"/>
    </location>
</feature>
<evidence type="ECO:0000313" key="9">
    <source>
        <dbReference type="Proteomes" id="UP001141552"/>
    </source>
</evidence>